<keyword evidence="5" id="KW-0472">Membrane</keyword>
<evidence type="ECO:0000256" key="1">
    <source>
        <dbReference type="ARBA" id="ARBA00022729"/>
    </source>
</evidence>
<dbReference type="Proteomes" id="UP000077115">
    <property type="component" value="Unassembled WGS sequence"/>
</dbReference>
<sequence length="386" mass="40455">MPIAWALAPAMLDNLSPLLQQAVHHLCHFNRQMLVVSFLSATLALLAVSVNGQANVTGNCISGRINFDPRRTYANLHPGTTIPDLNVATYDALIDYGSAAVVFNPTGGVSLQLKKNPAGTAADGVRLSTTRYVQYAKITARFTALSVPGTVTTFITMSDRHDEIDWETVGASKTTAQTNVFYKGIQEFAIHSTTETIPPAAGASSGDTGVAHDYIIDWKHDTLSWGIDGKILRTLNKNTSVSPLTPPGEKWYPSTPSLIQISVWDGGASPNAGTSNWAGGPIPWGSQTVLSATYEYIDIQCYDDNDQPVPKWPASAANPDLASAPASQPTSNAPLPPKSGGGTNSGGSNSAGGVSVPNGGVEGVTISLPFMLVATAMAGLFGLMAL</sequence>
<name>A0A177WAL3_BATDL</name>
<dbReference type="VEuPathDB" id="FungiDB:BDEG_21211"/>
<evidence type="ECO:0000313" key="8">
    <source>
        <dbReference type="Proteomes" id="UP000077115"/>
    </source>
</evidence>
<dbReference type="EMBL" id="DS022300">
    <property type="protein sequence ID" value="OAJ37148.1"/>
    <property type="molecule type" value="Genomic_DNA"/>
</dbReference>
<gene>
    <name evidence="7" type="ORF">BDEG_21211</name>
</gene>
<evidence type="ECO:0000256" key="5">
    <source>
        <dbReference type="SAM" id="Phobius"/>
    </source>
</evidence>
<dbReference type="OrthoDB" id="4781at2759"/>
<evidence type="ECO:0000256" key="3">
    <source>
        <dbReference type="ARBA" id="ARBA00023295"/>
    </source>
</evidence>
<proteinExistence type="predicted"/>
<dbReference type="InterPro" id="IPR013320">
    <property type="entry name" value="ConA-like_dom_sf"/>
</dbReference>
<dbReference type="Gene3D" id="2.60.120.200">
    <property type="match status" value="1"/>
</dbReference>
<dbReference type="PROSITE" id="PS51762">
    <property type="entry name" value="GH16_2"/>
    <property type="match status" value="1"/>
</dbReference>
<dbReference type="InterPro" id="IPR050546">
    <property type="entry name" value="Glycosyl_Hydrlase_16"/>
</dbReference>
<dbReference type="SUPFAM" id="SSF49899">
    <property type="entry name" value="Concanavalin A-like lectins/glucanases"/>
    <property type="match status" value="1"/>
</dbReference>
<keyword evidence="1" id="KW-0732">Signal</keyword>
<evidence type="ECO:0000256" key="2">
    <source>
        <dbReference type="ARBA" id="ARBA00022801"/>
    </source>
</evidence>
<evidence type="ECO:0000256" key="4">
    <source>
        <dbReference type="SAM" id="MobiDB-lite"/>
    </source>
</evidence>
<keyword evidence="2" id="KW-0378">Hydrolase</keyword>
<feature type="transmembrane region" description="Helical" evidence="5">
    <location>
        <begin position="366"/>
        <end position="385"/>
    </location>
</feature>
<protein>
    <recommendedName>
        <fullName evidence="6">GH16 domain-containing protein</fullName>
    </recommendedName>
</protein>
<dbReference type="GO" id="GO:0005975">
    <property type="term" value="P:carbohydrate metabolic process"/>
    <property type="evidence" value="ECO:0007669"/>
    <property type="project" value="InterPro"/>
</dbReference>
<dbReference type="InterPro" id="IPR000757">
    <property type="entry name" value="Beta-glucanase-like"/>
</dbReference>
<dbReference type="eggNOG" id="ENOG502QVQI">
    <property type="taxonomic scope" value="Eukaryota"/>
</dbReference>
<evidence type="ECO:0000259" key="6">
    <source>
        <dbReference type="PROSITE" id="PS51762"/>
    </source>
</evidence>
<dbReference type="PANTHER" id="PTHR10963:SF22">
    <property type="entry name" value="GLYCOSIDASE CRH2-RELATED"/>
    <property type="match status" value="1"/>
</dbReference>
<dbReference type="PANTHER" id="PTHR10963">
    <property type="entry name" value="GLYCOSYL HYDROLASE-RELATED"/>
    <property type="match status" value="1"/>
</dbReference>
<keyword evidence="3" id="KW-0326">Glycosidase</keyword>
<dbReference type="GO" id="GO:0004553">
    <property type="term" value="F:hydrolase activity, hydrolyzing O-glycosyl compounds"/>
    <property type="evidence" value="ECO:0007669"/>
    <property type="project" value="InterPro"/>
</dbReference>
<dbReference type="AlphaFoldDB" id="A0A177WAL3"/>
<dbReference type="Pfam" id="PF00722">
    <property type="entry name" value="Glyco_hydro_16"/>
    <property type="match status" value="1"/>
</dbReference>
<organism evidence="7 8">
    <name type="scientific">Batrachochytrium dendrobatidis (strain JEL423)</name>
    <dbReference type="NCBI Taxonomy" id="403673"/>
    <lineage>
        <taxon>Eukaryota</taxon>
        <taxon>Fungi</taxon>
        <taxon>Fungi incertae sedis</taxon>
        <taxon>Chytridiomycota</taxon>
        <taxon>Chytridiomycota incertae sedis</taxon>
        <taxon>Chytridiomycetes</taxon>
        <taxon>Rhizophydiales</taxon>
        <taxon>Rhizophydiales incertae sedis</taxon>
        <taxon>Batrachochytrium</taxon>
    </lineage>
</organism>
<evidence type="ECO:0000313" key="7">
    <source>
        <dbReference type="EMBL" id="OAJ37148.1"/>
    </source>
</evidence>
<reference evidence="7 8" key="1">
    <citation type="submission" date="2006-10" db="EMBL/GenBank/DDBJ databases">
        <title>The Genome Sequence of Batrachochytrium dendrobatidis JEL423.</title>
        <authorList>
            <consortium name="The Broad Institute Genome Sequencing Platform"/>
            <person name="Birren B."/>
            <person name="Lander E."/>
            <person name="Galagan J."/>
            <person name="Cuomo C."/>
            <person name="Devon K."/>
            <person name="Jaffe D."/>
            <person name="Butler J."/>
            <person name="Alvarez P."/>
            <person name="Gnerre S."/>
            <person name="Grabherr M."/>
            <person name="Kleber M."/>
            <person name="Mauceli E."/>
            <person name="Brockman W."/>
            <person name="Young S."/>
            <person name="LaButti K."/>
            <person name="Sykes S."/>
            <person name="DeCaprio D."/>
            <person name="Crawford M."/>
            <person name="Koehrsen M."/>
            <person name="Engels R."/>
            <person name="Montgomery P."/>
            <person name="Pearson M."/>
            <person name="Howarth C."/>
            <person name="Larson L."/>
            <person name="White J."/>
            <person name="O'Leary S."/>
            <person name="Kodira C."/>
            <person name="Zeng Q."/>
            <person name="Yandava C."/>
            <person name="Alvarado L."/>
            <person name="Longcore J."/>
            <person name="James T."/>
        </authorList>
    </citation>
    <scope>NUCLEOTIDE SEQUENCE [LARGE SCALE GENOMIC DNA]</scope>
    <source>
        <strain evidence="7 8">JEL423</strain>
    </source>
</reference>
<feature type="region of interest" description="Disordered" evidence="4">
    <location>
        <begin position="308"/>
        <end position="354"/>
    </location>
</feature>
<reference evidence="7 8" key="2">
    <citation type="submission" date="2016-05" db="EMBL/GenBank/DDBJ databases">
        <title>Lineage-specific infection strategies underlie the spectrum of fungal disease in amphibians.</title>
        <authorList>
            <person name="Cuomo C.A."/>
            <person name="Farrer R.A."/>
            <person name="James T."/>
            <person name="Longcore J."/>
            <person name="Birren B."/>
        </authorList>
    </citation>
    <scope>NUCLEOTIDE SEQUENCE [LARGE SCALE GENOMIC DNA]</scope>
    <source>
        <strain evidence="7 8">JEL423</strain>
    </source>
</reference>
<feature type="domain" description="GH16" evidence="6">
    <location>
        <begin position="54"/>
        <end position="286"/>
    </location>
</feature>
<keyword evidence="5" id="KW-1133">Transmembrane helix</keyword>
<keyword evidence="5" id="KW-0812">Transmembrane</keyword>
<accession>A0A177WAL3</accession>